<feature type="chain" id="PRO_5045239011" evidence="1">
    <location>
        <begin position="24"/>
        <end position="209"/>
    </location>
</feature>
<name>A0ABP0JIL5_9DINO</name>
<dbReference type="EMBL" id="CAXAMN010005557">
    <property type="protein sequence ID" value="CAK9014236.1"/>
    <property type="molecule type" value="Genomic_DNA"/>
</dbReference>
<keyword evidence="3" id="KW-1185">Reference proteome</keyword>
<keyword evidence="1" id="KW-0732">Signal</keyword>
<evidence type="ECO:0000256" key="1">
    <source>
        <dbReference type="SAM" id="SignalP"/>
    </source>
</evidence>
<proteinExistence type="predicted"/>
<evidence type="ECO:0000313" key="3">
    <source>
        <dbReference type="Proteomes" id="UP001642484"/>
    </source>
</evidence>
<dbReference type="Proteomes" id="UP001642484">
    <property type="component" value="Unassembled WGS sequence"/>
</dbReference>
<sequence>MGAVLGLLELDARLLVLCGPTSSARLACASAACVSTLPAERRRAVQAAQGVEEPELVEHGPLPVEALTQALRTACPELLGDRTWLHLLQPLCSSPPPDAAADGVLAAVARRPALAGCAAVWAAALGRRALAVELQAMAPTEPRPAVLRSMEETGNVEQFFEDVLEGRDWSGHPPERRGLLPVDSSGGRGRLGRAADARFLLFEAYRLLD</sequence>
<reference evidence="2 3" key="1">
    <citation type="submission" date="2024-02" db="EMBL/GenBank/DDBJ databases">
        <authorList>
            <person name="Chen Y."/>
            <person name="Shah S."/>
            <person name="Dougan E. K."/>
            <person name="Thang M."/>
            <person name="Chan C."/>
        </authorList>
    </citation>
    <scope>NUCLEOTIDE SEQUENCE [LARGE SCALE GENOMIC DNA]</scope>
</reference>
<gene>
    <name evidence="2" type="ORF">CCMP2556_LOCUS11590</name>
</gene>
<comment type="caution">
    <text evidence="2">The sequence shown here is derived from an EMBL/GenBank/DDBJ whole genome shotgun (WGS) entry which is preliminary data.</text>
</comment>
<accession>A0ABP0JIL5</accession>
<protein>
    <submittedName>
        <fullName evidence="2">Uncharacterized protein</fullName>
    </submittedName>
</protein>
<evidence type="ECO:0000313" key="2">
    <source>
        <dbReference type="EMBL" id="CAK9014236.1"/>
    </source>
</evidence>
<feature type="signal peptide" evidence="1">
    <location>
        <begin position="1"/>
        <end position="23"/>
    </location>
</feature>
<organism evidence="2 3">
    <name type="scientific">Durusdinium trenchii</name>
    <dbReference type="NCBI Taxonomy" id="1381693"/>
    <lineage>
        <taxon>Eukaryota</taxon>
        <taxon>Sar</taxon>
        <taxon>Alveolata</taxon>
        <taxon>Dinophyceae</taxon>
        <taxon>Suessiales</taxon>
        <taxon>Symbiodiniaceae</taxon>
        <taxon>Durusdinium</taxon>
    </lineage>
</organism>